<dbReference type="PROSITE" id="PS51149">
    <property type="entry name" value="GLY_RADICAL_2"/>
    <property type="match status" value="1"/>
</dbReference>
<evidence type="ECO:0000256" key="4">
    <source>
        <dbReference type="SAM" id="MobiDB-lite"/>
    </source>
</evidence>
<keyword evidence="1 3" id="KW-0556">Organic radical</keyword>
<evidence type="ECO:0000313" key="7">
    <source>
        <dbReference type="EMBL" id="PNU00438.1"/>
    </source>
</evidence>
<dbReference type="OrthoDB" id="9803969at2"/>
<gene>
    <name evidence="7" type="ORF">CDQ84_06335</name>
</gene>
<evidence type="ECO:0000256" key="1">
    <source>
        <dbReference type="ARBA" id="ARBA00022818"/>
    </source>
</evidence>
<dbReference type="PANTHER" id="PTHR43641:SF2">
    <property type="entry name" value="DEHYDRATASE YBIW-RELATED"/>
    <property type="match status" value="1"/>
</dbReference>
<dbReference type="Pfam" id="PF02901">
    <property type="entry name" value="PFL-like"/>
    <property type="match status" value="1"/>
</dbReference>
<dbReference type="InterPro" id="IPR051215">
    <property type="entry name" value="GRE"/>
</dbReference>
<dbReference type="KEGG" id="cthd:CDO33_04925"/>
<evidence type="ECO:0000259" key="5">
    <source>
        <dbReference type="PROSITE" id="PS51149"/>
    </source>
</evidence>
<dbReference type="RefSeq" id="WP_103080887.1">
    <property type="nucleotide sequence ID" value="NZ_CP021850.1"/>
</dbReference>
<evidence type="ECO:0000256" key="3">
    <source>
        <dbReference type="PROSITE-ProRule" id="PRU00493"/>
    </source>
</evidence>
<dbReference type="EMBL" id="NIOJ01000011">
    <property type="protein sequence ID" value="PNU00438.1"/>
    <property type="molecule type" value="Genomic_DNA"/>
</dbReference>
<feature type="modified residue" description="Glycine radical" evidence="3">
    <location>
        <position position="702"/>
    </location>
</feature>
<evidence type="ECO:0000313" key="8">
    <source>
        <dbReference type="Proteomes" id="UP000236151"/>
    </source>
</evidence>
<dbReference type="GO" id="GO:0016829">
    <property type="term" value="F:lyase activity"/>
    <property type="evidence" value="ECO:0007669"/>
    <property type="project" value="UniProtKB-KW"/>
</dbReference>
<proteinExistence type="predicted"/>
<dbReference type="GO" id="GO:0005829">
    <property type="term" value="C:cytosol"/>
    <property type="evidence" value="ECO:0007669"/>
    <property type="project" value="TreeGrafter"/>
</dbReference>
<comment type="caution">
    <text evidence="7">The sequence shown here is derived from an EMBL/GenBank/DDBJ whole genome shotgun (WGS) entry which is preliminary data.</text>
</comment>
<keyword evidence="2 7" id="KW-0456">Lyase</keyword>
<keyword evidence="8" id="KW-1185">Reference proteome</keyword>
<feature type="domain" description="PFL" evidence="6">
    <location>
        <begin position="1"/>
        <end position="596"/>
    </location>
</feature>
<dbReference type="PANTHER" id="PTHR43641">
    <property type="entry name" value="FORMATE ACETYLTRANSFERASE 3-RELATED"/>
    <property type="match status" value="1"/>
</dbReference>
<dbReference type="InterPro" id="IPR004184">
    <property type="entry name" value="PFL_dom"/>
</dbReference>
<evidence type="ECO:0000259" key="6">
    <source>
        <dbReference type="PROSITE" id="PS51554"/>
    </source>
</evidence>
<feature type="region of interest" description="Disordered" evidence="4">
    <location>
        <begin position="588"/>
        <end position="612"/>
    </location>
</feature>
<organism evidence="7 8">
    <name type="scientific">Clostridium thermosuccinogenes</name>
    <dbReference type="NCBI Taxonomy" id="84032"/>
    <lineage>
        <taxon>Bacteria</taxon>
        <taxon>Bacillati</taxon>
        <taxon>Bacillota</taxon>
        <taxon>Clostridia</taxon>
        <taxon>Eubacteriales</taxon>
        <taxon>Clostridiaceae</taxon>
        <taxon>Clostridium</taxon>
    </lineage>
</organism>
<dbReference type="AlphaFoldDB" id="A0A2K2FHS2"/>
<evidence type="ECO:0000256" key="2">
    <source>
        <dbReference type="ARBA" id="ARBA00023239"/>
    </source>
</evidence>
<dbReference type="InterPro" id="IPR001150">
    <property type="entry name" value="Gly_radical"/>
</dbReference>
<dbReference type="PROSITE" id="PS51554">
    <property type="entry name" value="PFL"/>
    <property type="match status" value="1"/>
</dbReference>
<dbReference type="SUPFAM" id="SSF51998">
    <property type="entry name" value="PFL-like glycyl radical enzymes"/>
    <property type="match status" value="1"/>
</dbReference>
<dbReference type="Pfam" id="PF01228">
    <property type="entry name" value="Gly_radical"/>
    <property type="match status" value="1"/>
</dbReference>
<keyword evidence="7" id="KW-0670">Pyruvate</keyword>
<accession>A0A2K2FHS2</accession>
<protein>
    <submittedName>
        <fullName evidence="7">Pyruvate-formate lyase</fullName>
    </submittedName>
</protein>
<dbReference type="Gene3D" id="3.20.70.20">
    <property type="match status" value="1"/>
</dbReference>
<dbReference type="Proteomes" id="UP000236151">
    <property type="component" value="Unassembled WGS sequence"/>
</dbReference>
<name>A0A2K2FHS2_9CLOT</name>
<feature type="domain" description="Glycine radical" evidence="5">
    <location>
        <begin position="605"/>
        <end position="727"/>
    </location>
</feature>
<reference evidence="7 8" key="1">
    <citation type="submission" date="2017-06" db="EMBL/GenBank/DDBJ databases">
        <title>Investigating the central metabolism of Clostridium thermosuccinogenes.</title>
        <authorList>
            <person name="Koendjbiharie J.G."/>
            <person name="van Kranenburg R."/>
        </authorList>
    </citation>
    <scope>NUCLEOTIDE SEQUENCE [LARGE SCALE GENOMIC DNA]</scope>
    <source>
        <strain evidence="7 8">DSM 5806</strain>
    </source>
</reference>
<sequence>MVNSEKTKLSPLYEKRIEDMRQAKLYYNKEKLKRYGGSYDTDDHGFICFDEMDFTPEYNEDNMIYGCKLIGRNLRRFFNSFPAYIHPSSALAGCWAGAIARFAKIGLRPSDQPVHLKPIHEKYGITQSGIGAMNHLGPDMTIGLQLGWKGLLEKVRYYRSFNAPKDTDFYDGEEELLLGILEYIERHVKYAYSMAEKEEDPIVRQNYLEIAKVNENLLNSPPKTFREACQFLAHFQSIDRTYYLGGALGQIDELLRPYYEKDVKDGILTDEMAVWILASLFYNDTHYSQIGGVTPDGSRDLTRRLSFLVLDAVHYLRIPSNIAVRVWEGMNEDLLRRAVEYILEDGSGVCFSLSKGIEEGFARNGHPIELARMRAKVGCNWVALPGIEYPLQDVSRVNMAFALVHAMDDVMNGDEEPSLEALWERFSHHLSIMVDCIKEGYDWHYEVVSRNTPEIVLNLFCHGPIERGLNCAQGGVDIIGLNLDGIALATVADSFAAIEQRVVREKRISWQELYNALKKDFEGEENIRLMLKSIPRFGNPDSLAEGWATRIRDEFVYQVKKSRTPKHHLEVIPGLFSHGDIYAYGRNLPATPNGRKKGDPISHSSEPDPGFAKGLNSFSPTLKANAVALVQAGYGNSAPLHLDIDSDMLKREGGVDCLMALIHTHNQMGGTLINLNCITKEQILKAHEDPDSYPDLVVRVTGYSAFFASLSKQYRQQIVDRYLTDDK</sequence>